<feature type="DNA-binding region" description="H-T-H motif" evidence="4">
    <location>
        <begin position="42"/>
        <end position="61"/>
    </location>
</feature>
<feature type="domain" description="HTH tetR-type" evidence="5">
    <location>
        <begin position="19"/>
        <end position="79"/>
    </location>
</feature>
<dbReference type="PRINTS" id="PR00455">
    <property type="entry name" value="HTHTETR"/>
</dbReference>
<dbReference type="EMBL" id="CP042301">
    <property type="protein sequence ID" value="QDY99943.2"/>
    <property type="molecule type" value="Genomic_DNA"/>
</dbReference>
<dbReference type="Proteomes" id="UP000321389">
    <property type="component" value="Chromosome"/>
</dbReference>
<dbReference type="KEGG" id="niy:FQ775_05895"/>
<dbReference type="InterPro" id="IPR009057">
    <property type="entry name" value="Homeodomain-like_sf"/>
</dbReference>
<dbReference type="PANTHER" id="PTHR30055">
    <property type="entry name" value="HTH-TYPE TRANSCRIPTIONAL REGULATOR RUTR"/>
    <property type="match status" value="1"/>
</dbReference>
<keyword evidence="7" id="KW-1185">Reference proteome</keyword>
<evidence type="ECO:0000259" key="5">
    <source>
        <dbReference type="PROSITE" id="PS50977"/>
    </source>
</evidence>
<keyword evidence="2 4" id="KW-0238">DNA-binding</keyword>
<evidence type="ECO:0000256" key="2">
    <source>
        <dbReference type="ARBA" id="ARBA00023125"/>
    </source>
</evidence>
<evidence type="ECO:0000256" key="3">
    <source>
        <dbReference type="ARBA" id="ARBA00023163"/>
    </source>
</evidence>
<dbReference type="GO" id="GO:0000976">
    <property type="term" value="F:transcription cis-regulatory region binding"/>
    <property type="evidence" value="ECO:0007669"/>
    <property type="project" value="TreeGrafter"/>
</dbReference>
<gene>
    <name evidence="6" type="ORF">FQ775_05895</name>
</gene>
<protein>
    <submittedName>
        <fullName evidence="6">TetR/AcrR family transcriptional regulator</fullName>
    </submittedName>
</protein>
<dbReference type="SUPFAM" id="SSF46689">
    <property type="entry name" value="Homeodomain-like"/>
    <property type="match status" value="1"/>
</dbReference>
<proteinExistence type="predicted"/>
<keyword evidence="3" id="KW-0804">Transcription</keyword>
<dbReference type="AlphaFoldDB" id="A0A5B8KWA2"/>
<dbReference type="InterPro" id="IPR050109">
    <property type="entry name" value="HTH-type_TetR-like_transc_reg"/>
</dbReference>
<dbReference type="GO" id="GO:0003700">
    <property type="term" value="F:DNA-binding transcription factor activity"/>
    <property type="evidence" value="ECO:0007669"/>
    <property type="project" value="TreeGrafter"/>
</dbReference>
<dbReference type="PROSITE" id="PS50977">
    <property type="entry name" value="HTH_TETR_2"/>
    <property type="match status" value="1"/>
</dbReference>
<dbReference type="InterPro" id="IPR001647">
    <property type="entry name" value="HTH_TetR"/>
</dbReference>
<evidence type="ECO:0000256" key="1">
    <source>
        <dbReference type="ARBA" id="ARBA00023015"/>
    </source>
</evidence>
<organism evidence="6 7">
    <name type="scientific">Nitratireductor mangrovi</name>
    <dbReference type="NCBI Taxonomy" id="2599600"/>
    <lineage>
        <taxon>Bacteria</taxon>
        <taxon>Pseudomonadati</taxon>
        <taxon>Pseudomonadota</taxon>
        <taxon>Alphaproteobacteria</taxon>
        <taxon>Hyphomicrobiales</taxon>
        <taxon>Phyllobacteriaceae</taxon>
        <taxon>Nitratireductor</taxon>
    </lineage>
</organism>
<dbReference type="Pfam" id="PF00440">
    <property type="entry name" value="TetR_N"/>
    <property type="match status" value="1"/>
</dbReference>
<evidence type="ECO:0000313" key="6">
    <source>
        <dbReference type="EMBL" id="QDY99943.2"/>
    </source>
</evidence>
<evidence type="ECO:0000256" key="4">
    <source>
        <dbReference type="PROSITE-ProRule" id="PRU00335"/>
    </source>
</evidence>
<evidence type="ECO:0000313" key="7">
    <source>
        <dbReference type="Proteomes" id="UP000321389"/>
    </source>
</evidence>
<accession>A0A5B8KWA2</accession>
<dbReference type="RefSeq" id="WP_167813023.1">
    <property type="nucleotide sequence ID" value="NZ_CP042301.2"/>
</dbReference>
<sequence>MSDATAREQAYRPRQTRALQTRAALIAAAERLIAEFGEETVTTSRVAAECGVAVGSVYRYFPDRDALLLAAYDETVARVVQACSQALEGLEQGLAAQVAARKLLRVYLDAAEAIPAHARLLRAMRRIRPVEHDQGEAEDRIAGDILAPFLERFAPGAGRVDRASLTFLNVLLGTLVDLYLVEERTAVRARLRDDIEAHMLLALGRIIGGDAPSAG</sequence>
<keyword evidence="1" id="KW-0805">Transcription regulation</keyword>
<reference evidence="6" key="1">
    <citation type="submission" date="2020-04" db="EMBL/GenBank/DDBJ databases">
        <title>Nitratireductor sp. nov. isolated from mangrove soil.</title>
        <authorList>
            <person name="Ye Y."/>
        </authorList>
    </citation>
    <scope>NUCLEOTIDE SEQUENCE</scope>
    <source>
        <strain evidence="6">SY7</strain>
    </source>
</reference>
<dbReference type="PANTHER" id="PTHR30055:SF234">
    <property type="entry name" value="HTH-TYPE TRANSCRIPTIONAL REGULATOR BETI"/>
    <property type="match status" value="1"/>
</dbReference>
<dbReference type="Gene3D" id="1.10.357.10">
    <property type="entry name" value="Tetracycline Repressor, domain 2"/>
    <property type="match status" value="1"/>
</dbReference>
<name>A0A5B8KWA2_9HYPH</name>